<dbReference type="AlphaFoldDB" id="A0A4R0MT64"/>
<organism evidence="13 14">
    <name type="scientific">Pedobacter frigiditerrae</name>
    <dbReference type="NCBI Taxonomy" id="2530452"/>
    <lineage>
        <taxon>Bacteria</taxon>
        <taxon>Pseudomonadati</taxon>
        <taxon>Bacteroidota</taxon>
        <taxon>Sphingobacteriia</taxon>
        <taxon>Sphingobacteriales</taxon>
        <taxon>Sphingobacteriaceae</taxon>
        <taxon>Pedobacter</taxon>
    </lineage>
</organism>
<comment type="similarity">
    <text evidence="3 9 11">Belongs to the uracil-DNA glycosylase (UDG) superfamily. UNG family.</text>
</comment>
<feature type="domain" description="Uracil-DNA glycosylase-like" evidence="12">
    <location>
        <begin position="51"/>
        <end position="212"/>
    </location>
</feature>
<dbReference type="NCBIfam" id="NF003592">
    <property type="entry name" value="PRK05254.1-5"/>
    <property type="match status" value="1"/>
</dbReference>
<dbReference type="CDD" id="cd10027">
    <property type="entry name" value="UDG-F1-like"/>
    <property type="match status" value="1"/>
</dbReference>
<sequence>MAAALEPGWLNVLSDELEKPYMKELKSFLLQEKQKGFVVYPKGADIFNAFNHTPFDKVKVVILGQDPYHGQGQAHGLSFSVQKGIAVPPSLKNMYKELAEEFPDFKTPSHGDLTTWADQGVLLLNATLTVRANEAGSHQKRGWEIFTDHVISQLSAKKTGLVFLLWGKFAQQKESLIDTSKHFVLKAAHPSPFSAYNGFFGSNHFKKTNEILEKEGLEPINWQIDPNP</sequence>
<name>A0A4R0MT64_9SPHI</name>
<dbReference type="InterPro" id="IPR036895">
    <property type="entry name" value="Uracil-DNA_glycosylase-like_sf"/>
</dbReference>
<dbReference type="InterPro" id="IPR005122">
    <property type="entry name" value="Uracil-DNA_glycosylase-like"/>
</dbReference>
<dbReference type="GO" id="GO:0005737">
    <property type="term" value="C:cytoplasm"/>
    <property type="evidence" value="ECO:0007669"/>
    <property type="project" value="UniProtKB-SubCell"/>
</dbReference>
<dbReference type="SMART" id="SM00986">
    <property type="entry name" value="UDG"/>
    <property type="match status" value="1"/>
</dbReference>
<proteinExistence type="inferred from homology"/>
<evidence type="ECO:0000256" key="4">
    <source>
        <dbReference type="ARBA" id="ARBA00012030"/>
    </source>
</evidence>
<dbReference type="NCBIfam" id="NF003589">
    <property type="entry name" value="PRK05254.1-2"/>
    <property type="match status" value="1"/>
</dbReference>
<comment type="catalytic activity">
    <reaction evidence="1 9 11">
        <text>Hydrolyzes single-stranded DNA or mismatched double-stranded DNA and polynucleotides, releasing free uracil.</text>
        <dbReference type="EC" id="3.2.2.27"/>
    </reaction>
</comment>
<dbReference type="NCBIfam" id="TIGR00628">
    <property type="entry name" value="ung"/>
    <property type="match status" value="1"/>
</dbReference>
<dbReference type="EMBL" id="SJSK01000004">
    <property type="protein sequence ID" value="TCC89124.1"/>
    <property type="molecule type" value="Genomic_DNA"/>
</dbReference>
<evidence type="ECO:0000256" key="3">
    <source>
        <dbReference type="ARBA" id="ARBA00008184"/>
    </source>
</evidence>
<dbReference type="FunFam" id="3.40.470.10:FF:000001">
    <property type="entry name" value="Uracil-DNA glycosylase"/>
    <property type="match status" value="1"/>
</dbReference>
<dbReference type="HAMAP" id="MF_00148">
    <property type="entry name" value="UDG"/>
    <property type="match status" value="1"/>
</dbReference>
<evidence type="ECO:0000256" key="8">
    <source>
        <dbReference type="ARBA" id="ARBA00023204"/>
    </source>
</evidence>
<dbReference type="Gene3D" id="3.40.470.10">
    <property type="entry name" value="Uracil-DNA glycosylase-like domain"/>
    <property type="match status" value="1"/>
</dbReference>
<reference evidence="13 14" key="1">
    <citation type="submission" date="2019-02" db="EMBL/GenBank/DDBJ databases">
        <title>Pedobacter sp. RP-1-13 sp. nov., isolated from Arctic soil.</title>
        <authorList>
            <person name="Dahal R.H."/>
        </authorList>
    </citation>
    <scope>NUCLEOTIDE SEQUENCE [LARGE SCALE GENOMIC DNA]</scope>
    <source>
        <strain evidence="13 14">RP-1-13</strain>
    </source>
</reference>
<keyword evidence="7 9" id="KW-0378">Hydrolase</keyword>
<evidence type="ECO:0000313" key="14">
    <source>
        <dbReference type="Proteomes" id="UP000292884"/>
    </source>
</evidence>
<evidence type="ECO:0000313" key="13">
    <source>
        <dbReference type="EMBL" id="TCC89124.1"/>
    </source>
</evidence>
<protein>
    <recommendedName>
        <fullName evidence="5 9">Uracil-DNA glycosylase</fullName>
        <shortName evidence="9">UDG</shortName>
        <ecNumber evidence="4 9">3.2.2.27</ecNumber>
    </recommendedName>
</protein>
<dbReference type="GO" id="GO:0004844">
    <property type="term" value="F:uracil DNA N-glycosylase activity"/>
    <property type="evidence" value="ECO:0007669"/>
    <property type="project" value="UniProtKB-UniRule"/>
</dbReference>
<dbReference type="OrthoDB" id="9804372at2"/>
<evidence type="ECO:0000256" key="5">
    <source>
        <dbReference type="ARBA" id="ARBA00018429"/>
    </source>
</evidence>
<keyword evidence="13" id="KW-0326">Glycosidase</keyword>
<evidence type="ECO:0000259" key="12">
    <source>
        <dbReference type="SMART" id="SM00986"/>
    </source>
</evidence>
<dbReference type="NCBIfam" id="NF003588">
    <property type="entry name" value="PRK05254.1-1"/>
    <property type="match status" value="1"/>
</dbReference>
<dbReference type="PROSITE" id="PS00130">
    <property type="entry name" value="U_DNA_GLYCOSYLASE"/>
    <property type="match status" value="1"/>
</dbReference>
<evidence type="ECO:0000256" key="7">
    <source>
        <dbReference type="ARBA" id="ARBA00022801"/>
    </source>
</evidence>
<comment type="caution">
    <text evidence="13">The sequence shown here is derived from an EMBL/GenBank/DDBJ whole genome shotgun (WGS) entry which is preliminary data.</text>
</comment>
<dbReference type="EC" id="3.2.2.27" evidence="4 9"/>
<keyword evidence="8 9" id="KW-0234">DNA repair</keyword>
<evidence type="ECO:0000256" key="2">
    <source>
        <dbReference type="ARBA" id="ARBA00002631"/>
    </source>
</evidence>
<evidence type="ECO:0000256" key="10">
    <source>
        <dbReference type="PROSITE-ProRule" id="PRU10072"/>
    </source>
</evidence>
<dbReference type="Proteomes" id="UP000292884">
    <property type="component" value="Unassembled WGS sequence"/>
</dbReference>
<keyword evidence="9" id="KW-0963">Cytoplasm</keyword>
<comment type="subcellular location">
    <subcellularLocation>
        <location evidence="9">Cytoplasm</location>
    </subcellularLocation>
</comment>
<gene>
    <name evidence="9" type="primary">ung</name>
    <name evidence="13" type="ORF">EZ428_15595</name>
</gene>
<evidence type="ECO:0000256" key="1">
    <source>
        <dbReference type="ARBA" id="ARBA00001400"/>
    </source>
</evidence>
<evidence type="ECO:0000256" key="11">
    <source>
        <dbReference type="RuleBase" id="RU003780"/>
    </source>
</evidence>
<dbReference type="InterPro" id="IPR018085">
    <property type="entry name" value="Ura-DNA_Glyclase_AS"/>
</dbReference>
<dbReference type="InterPro" id="IPR002043">
    <property type="entry name" value="UDG_fam1"/>
</dbReference>
<dbReference type="GO" id="GO:0097510">
    <property type="term" value="P:base-excision repair, AP site formation via deaminated base removal"/>
    <property type="evidence" value="ECO:0007669"/>
    <property type="project" value="TreeGrafter"/>
</dbReference>
<dbReference type="PANTHER" id="PTHR11264">
    <property type="entry name" value="URACIL-DNA GLYCOSYLASE"/>
    <property type="match status" value="1"/>
</dbReference>
<keyword evidence="14" id="KW-1185">Reference proteome</keyword>
<evidence type="ECO:0000256" key="6">
    <source>
        <dbReference type="ARBA" id="ARBA00022763"/>
    </source>
</evidence>
<comment type="function">
    <text evidence="2 9 11">Excises uracil residues from the DNA which can arise as a result of misincorporation of dUMP residues by DNA polymerase or due to deamination of cytosine.</text>
</comment>
<dbReference type="SUPFAM" id="SSF52141">
    <property type="entry name" value="Uracil-DNA glycosylase-like"/>
    <property type="match status" value="1"/>
</dbReference>
<accession>A0A4R0MT64</accession>
<evidence type="ECO:0000256" key="9">
    <source>
        <dbReference type="HAMAP-Rule" id="MF_00148"/>
    </source>
</evidence>
<dbReference type="Pfam" id="PF03167">
    <property type="entry name" value="UDG"/>
    <property type="match status" value="1"/>
</dbReference>
<dbReference type="RefSeq" id="WP_131554114.1">
    <property type="nucleotide sequence ID" value="NZ_SJSK01000004.1"/>
</dbReference>
<feature type="active site" description="Proton acceptor" evidence="9 10">
    <location>
        <position position="66"/>
    </location>
</feature>
<dbReference type="NCBIfam" id="NF003591">
    <property type="entry name" value="PRK05254.1-4"/>
    <property type="match status" value="1"/>
</dbReference>
<keyword evidence="6 9" id="KW-0227">DNA damage</keyword>
<dbReference type="SMART" id="SM00987">
    <property type="entry name" value="UreE_C"/>
    <property type="match status" value="1"/>
</dbReference>
<dbReference type="PANTHER" id="PTHR11264:SF0">
    <property type="entry name" value="URACIL-DNA GLYCOSYLASE"/>
    <property type="match status" value="1"/>
</dbReference>